<dbReference type="GO" id="GO:0006753">
    <property type="term" value="P:nucleoside phosphate metabolic process"/>
    <property type="evidence" value="ECO:0007669"/>
    <property type="project" value="TreeGrafter"/>
</dbReference>
<dbReference type="EMBL" id="AZGF01000007">
    <property type="protein sequence ID" value="KRM12548.1"/>
    <property type="molecule type" value="Genomic_DNA"/>
</dbReference>
<dbReference type="CDD" id="cd03424">
    <property type="entry name" value="NUDIX_ADPRase_Nudt5_UGPPase_Nudt14"/>
    <property type="match status" value="1"/>
</dbReference>
<dbReference type="AlphaFoldDB" id="A0A0R1W9K6"/>
<dbReference type="Pfam" id="PF00293">
    <property type="entry name" value="NUDIX"/>
    <property type="match status" value="1"/>
</dbReference>
<accession>A0A0R1W9K6</accession>
<keyword evidence="2" id="KW-0378">Hydrolase</keyword>
<dbReference type="SUPFAM" id="SSF55811">
    <property type="entry name" value="Nudix"/>
    <property type="match status" value="1"/>
</dbReference>
<gene>
    <name evidence="4" type="ORF">FD16_GL002299</name>
</gene>
<dbReference type="PROSITE" id="PS51462">
    <property type="entry name" value="NUDIX"/>
    <property type="match status" value="1"/>
</dbReference>
<evidence type="ECO:0000256" key="1">
    <source>
        <dbReference type="ARBA" id="ARBA00001946"/>
    </source>
</evidence>
<dbReference type="FunFam" id="3.90.79.10:FF:000024">
    <property type="entry name" value="ADP-ribose pyrophosphatase"/>
    <property type="match status" value="1"/>
</dbReference>
<dbReference type="eggNOG" id="COG0494">
    <property type="taxonomic scope" value="Bacteria"/>
</dbReference>
<dbReference type="PANTHER" id="PTHR11839">
    <property type="entry name" value="UDP/ADP-SUGAR PYROPHOSPHATASE"/>
    <property type="match status" value="1"/>
</dbReference>
<dbReference type="GO" id="GO:0016787">
    <property type="term" value="F:hydrolase activity"/>
    <property type="evidence" value="ECO:0007669"/>
    <property type="project" value="UniProtKB-KW"/>
</dbReference>
<dbReference type="InterPro" id="IPR000086">
    <property type="entry name" value="NUDIX_hydrolase_dom"/>
</dbReference>
<keyword evidence="5" id="KW-1185">Reference proteome</keyword>
<dbReference type="Proteomes" id="UP000051820">
    <property type="component" value="Unassembled WGS sequence"/>
</dbReference>
<organism evidence="4 5">
    <name type="scientific">Paucilactobacillus suebicus DSM 5007 = KCTC 3549</name>
    <dbReference type="NCBI Taxonomy" id="1423807"/>
    <lineage>
        <taxon>Bacteria</taxon>
        <taxon>Bacillati</taxon>
        <taxon>Bacillota</taxon>
        <taxon>Bacilli</taxon>
        <taxon>Lactobacillales</taxon>
        <taxon>Lactobacillaceae</taxon>
        <taxon>Paucilactobacillus</taxon>
    </lineage>
</organism>
<evidence type="ECO:0000313" key="4">
    <source>
        <dbReference type="EMBL" id="KRM12548.1"/>
    </source>
</evidence>
<dbReference type="InterPro" id="IPR015797">
    <property type="entry name" value="NUDIX_hydrolase-like_dom_sf"/>
</dbReference>
<dbReference type="PATRIC" id="fig|1423807.3.peg.2366"/>
<comment type="caution">
    <text evidence="4">The sequence shown here is derived from an EMBL/GenBank/DDBJ whole genome shotgun (WGS) entry which is preliminary data.</text>
</comment>
<dbReference type="GO" id="GO:0005829">
    <property type="term" value="C:cytosol"/>
    <property type="evidence" value="ECO:0007669"/>
    <property type="project" value="TreeGrafter"/>
</dbReference>
<dbReference type="STRING" id="1423807.FD16_GL002299"/>
<evidence type="ECO:0000259" key="3">
    <source>
        <dbReference type="PROSITE" id="PS51462"/>
    </source>
</evidence>
<dbReference type="Gene3D" id="3.90.79.10">
    <property type="entry name" value="Nucleoside Triphosphate Pyrophosphohydrolase"/>
    <property type="match status" value="1"/>
</dbReference>
<dbReference type="PANTHER" id="PTHR11839:SF18">
    <property type="entry name" value="NUDIX HYDROLASE DOMAIN-CONTAINING PROTEIN"/>
    <property type="match status" value="1"/>
</dbReference>
<evidence type="ECO:0000313" key="5">
    <source>
        <dbReference type="Proteomes" id="UP000051820"/>
    </source>
</evidence>
<protein>
    <submittedName>
        <fullName evidence="4">MutT NUDIX family protein</fullName>
    </submittedName>
</protein>
<dbReference type="GO" id="GO:0019693">
    <property type="term" value="P:ribose phosphate metabolic process"/>
    <property type="evidence" value="ECO:0007669"/>
    <property type="project" value="TreeGrafter"/>
</dbReference>
<sequence>MIKRKETFDLSLEEKRLSSETIFHGYVMDLELAQVQLPSGQKTRREIVRHAPAVALLAINDQNEMLLMRQWRAAVNKATLEIPAGKVDSRDDSALHAAIRELNEETRLAADKITEVSSFYTSVGFCDEHMTLYLATGLSPVENELPQDEDENLQMIHVSLNQANQMIATGEINDAKTIMAIYYWQGLKLRGELNG</sequence>
<proteinExistence type="predicted"/>
<reference evidence="4 5" key="1">
    <citation type="journal article" date="2015" name="Genome Announc.">
        <title>Expanding the biotechnology potential of lactobacilli through comparative genomics of 213 strains and associated genera.</title>
        <authorList>
            <person name="Sun Z."/>
            <person name="Harris H.M."/>
            <person name="McCann A."/>
            <person name="Guo C."/>
            <person name="Argimon S."/>
            <person name="Zhang W."/>
            <person name="Yang X."/>
            <person name="Jeffery I.B."/>
            <person name="Cooney J.C."/>
            <person name="Kagawa T.F."/>
            <person name="Liu W."/>
            <person name="Song Y."/>
            <person name="Salvetti E."/>
            <person name="Wrobel A."/>
            <person name="Rasinkangas P."/>
            <person name="Parkhill J."/>
            <person name="Rea M.C."/>
            <person name="O'Sullivan O."/>
            <person name="Ritari J."/>
            <person name="Douillard F.P."/>
            <person name="Paul Ross R."/>
            <person name="Yang R."/>
            <person name="Briner A.E."/>
            <person name="Felis G.E."/>
            <person name="de Vos W.M."/>
            <person name="Barrangou R."/>
            <person name="Klaenhammer T.R."/>
            <person name="Caufield P.W."/>
            <person name="Cui Y."/>
            <person name="Zhang H."/>
            <person name="O'Toole P.W."/>
        </authorList>
    </citation>
    <scope>NUCLEOTIDE SEQUENCE [LARGE SCALE GENOMIC DNA]</scope>
    <source>
        <strain evidence="4 5">DSM 5007</strain>
    </source>
</reference>
<feature type="domain" description="Nudix hydrolase" evidence="3">
    <location>
        <begin position="48"/>
        <end position="180"/>
    </location>
</feature>
<evidence type="ECO:0000256" key="2">
    <source>
        <dbReference type="ARBA" id="ARBA00022801"/>
    </source>
</evidence>
<comment type="cofactor">
    <cofactor evidence="1">
        <name>Mg(2+)</name>
        <dbReference type="ChEBI" id="CHEBI:18420"/>
    </cofactor>
</comment>
<name>A0A0R1W9K6_9LACO</name>